<accession>A0A5S6R5J3</accession>
<dbReference type="WBParaSite" id="TMUE_3000014790.1">
    <property type="protein sequence ID" value="TMUE_3000014790.1"/>
    <property type="gene ID" value="WBGene00294159"/>
</dbReference>
<proteinExistence type="predicted"/>
<reference evidence="2" key="1">
    <citation type="submission" date="2019-12" db="UniProtKB">
        <authorList>
            <consortium name="WormBaseParasite"/>
        </authorList>
    </citation>
    <scope>IDENTIFICATION</scope>
</reference>
<protein>
    <submittedName>
        <fullName evidence="2">Uncharacterized protein</fullName>
    </submittedName>
</protein>
<keyword evidence="1" id="KW-1185">Reference proteome</keyword>
<organism evidence="1 2">
    <name type="scientific">Trichuris muris</name>
    <name type="common">Mouse whipworm</name>
    <dbReference type="NCBI Taxonomy" id="70415"/>
    <lineage>
        <taxon>Eukaryota</taxon>
        <taxon>Metazoa</taxon>
        <taxon>Ecdysozoa</taxon>
        <taxon>Nematoda</taxon>
        <taxon>Enoplea</taxon>
        <taxon>Dorylaimia</taxon>
        <taxon>Trichinellida</taxon>
        <taxon>Trichuridae</taxon>
        <taxon>Trichuris</taxon>
    </lineage>
</organism>
<dbReference type="Proteomes" id="UP000046395">
    <property type="component" value="Unassembled WGS sequence"/>
</dbReference>
<evidence type="ECO:0000313" key="2">
    <source>
        <dbReference type="WBParaSite" id="TMUE_3000014790.1"/>
    </source>
</evidence>
<sequence length="116" mass="13517">MPFNALKASQRFAKEQEVVRFLQGRGVFHTERTCVCGNAMKSWERNSRHGPRWRCNKANCGKEVPVRRGTWFDGHTLELNKTLVFVYSWSRGYTTMAVCSRRDEQQLCSWIKEATA</sequence>
<dbReference type="AlphaFoldDB" id="A0A5S6R5J3"/>
<name>A0A5S6R5J3_TRIMR</name>
<evidence type="ECO:0000313" key="1">
    <source>
        <dbReference type="Proteomes" id="UP000046395"/>
    </source>
</evidence>